<dbReference type="PANTHER" id="PTHR19297:SF191">
    <property type="entry name" value="PROTEIN XYLOSYLTRANSFERASE"/>
    <property type="match status" value="1"/>
</dbReference>
<keyword evidence="4" id="KW-0808">Transferase</keyword>
<evidence type="ECO:0000313" key="13">
    <source>
        <dbReference type="Proteomes" id="UP000278807"/>
    </source>
</evidence>
<evidence type="ECO:0000256" key="10">
    <source>
        <dbReference type="ARBA" id="ARBA00038150"/>
    </source>
</evidence>
<keyword evidence="6" id="KW-0735">Signal-anchor</keyword>
<evidence type="ECO:0000256" key="5">
    <source>
        <dbReference type="ARBA" id="ARBA00022692"/>
    </source>
</evidence>
<protein>
    <submittedName>
        <fullName evidence="14">Protein xylosyltransferase</fullName>
    </submittedName>
</protein>
<feature type="transmembrane region" description="Helical" evidence="11">
    <location>
        <begin position="7"/>
        <end position="25"/>
    </location>
</feature>
<organism evidence="14">
    <name type="scientific">Rodentolepis nana</name>
    <name type="common">Dwarf tapeworm</name>
    <name type="synonym">Hymenolepis nana</name>
    <dbReference type="NCBI Taxonomy" id="102285"/>
    <lineage>
        <taxon>Eukaryota</taxon>
        <taxon>Metazoa</taxon>
        <taxon>Spiralia</taxon>
        <taxon>Lophotrochozoa</taxon>
        <taxon>Platyhelminthes</taxon>
        <taxon>Cestoda</taxon>
        <taxon>Eucestoda</taxon>
        <taxon>Cyclophyllidea</taxon>
        <taxon>Hymenolepididae</taxon>
        <taxon>Rodentolepis</taxon>
    </lineage>
</organism>
<dbReference type="AlphaFoldDB" id="A0A0R3T106"/>
<reference evidence="12 13" key="2">
    <citation type="submission" date="2018-11" db="EMBL/GenBank/DDBJ databases">
        <authorList>
            <consortium name="Pathogen Informatics"/>
        </authorList>
    </citation>
    <scope>NUCLEOTIDE SEQUENCE [LARGE SCALE GENOMIC DNA]</scope>
</reference>
<evidence type="ECO:0000256" key="3">
    <source>
        <dbReference type="ARBA" id="ARBA00022676"/>
    </source>
</evidence>
<comment type="similarity">
    <text evidence="10">Belongs to the glycosyltransferase 14 family.</text>
</comment>
<evidence type="ECO:0000256" key="6">
    <source>
        <dbReference type="ARBA" id="ARBA00022968"/>
    </source>
</evidence>
<comment type="pathway">
    <text evidence="2">Protein modification; protein glycosylation.</text>
</comment>
<dbReference type="EMBL" id="UZAE01000152">
    <property type="protein sequence ID" value="VDN96392.1"/>
    <property type="molecule type" value="Genomic_DNA"/>
</dbReference>
<keyword evidence="8 11" id="KW-0472">Membrane</keyword>
<keyword evidence="9" id="KW-0325">Glycoprotein</keyword>
<keyword evidence="5 11" id="KW-0812">Transmembrane</keyword>
<evidence type="ECO:0000256" key="2">
    <source>
        <dbReference type="ARBA" id="ARBA00004922"/>
    </source>
</evidence>
<evidence type="ECO:0000256" key="1">
    <source>
        <dbReference type="ARBA" id="ARBA00004606"/>
    </source>
</evidence>
<dbReference type="GO" id="GO:0008375">
    <property type="term" value="F:acetylglucosaminyltransferase activity"/>
    <property type="evidence" value="ECO:0007669"/>
    <property type="project" value="TreeGrafter"/>
</dbReference>
<evidence type="ECO:0000256" key="11">
    <source>
        <dbReference type="SAM" id="Phobius"/>
    </source>
</evidence>
<dbReference type="Pfam" id="PF02485">
    <property type="entry name" value="Branch"/>
    <property type="match status" value="1"/>
</dbReference>
<dbReference type="STRING" id="102285.A0A0R3T106"/>
<comment type="subcellular location">
    <subcellularLocation>
        <location evidence="1">Membrane</location>
        <topology evidence="1">Single-pass type II membrane protein</topology>
    </subcellularLocation>
</comment>
<evidence type="ECO:0000256" key="9">
    <source>
        <dbReference type="ARBA" id="ARBA00023180"/>
    </source>
</evidence>
<keyword evidence="7 11" id="KW-1133">Transmembrane helix</keyword>
<evidence type="ECO:0000313" key="12">
    <source>
        <dbReference type="EMBL" id="VDN96392.1"/>
    </source>
</evidence>
<dbReference type="GO" id="GO:0016020">
    <property type="term" value="C:membrane"/>
    <property type="evidence" value="ECO:0007669"/>
    <property type="project" value="UniProtKB-SubCell"/>
</dbReference>
<accession>A0A0R3T106</accession>
<evidence type="ECO:0000256" key="8">
    <source>
        <dbReference type="ARBA" id="ARBA00023136"/>
    </source>
</evidence>
<evidence type="ECO:0000256" key="4">
    <source>
        <dbReference type="ARBA" id="ARBA00022679"/>
    </source>
</evidence>
<dbReference type="OrthoDB" id="2019572at2759"/>
<dbReference type="InterPro" id="IPR003406">
    <property type="entry name" value="Glyco_trans_14"/>
</dbReference>
<sequence length="396" mass="45735">MPTKCETRLWVCVLVLLVLVMLMWTRRDKSARLQPPKISPEEVNAHIRMRGDRFFAAIDSPSNPNCRLFREAFPLTPKPDGDLDIAFTLVVHKDIHQIARLMRMIHRVNNYYCIHLDSRSPRAFRKALAGVATCFGPNVEIVPEEKRVEVNWGDESVLRPQLICAEQALKRSSTWKYLVNIVGQEFPLRTNLELQAALKALNGSNLVESFSIDRFRSWVKDFSLPYGANWYKGSVYGAFRREFLQEAVLAEFTKGFRDILLLPKALNHPDELFFSSLNYNPHLKLTGSCLVTPSPPNEVAFNFLAKYVIWLGYVIKCETKLVRSVCIFGNPQVAQLQRAPHLFANKFHSDYQPEAYDEMERWYFRKFAKELETGVYASDDFDVSIYANRTCSRNHN</sequence>
<gene>
    <name evidence="12" type="ORF">HNAJ_LOCUS533</name>
</gene>
<reference evidence="14" key="1">
    <citation type="submission" date="2017-02" db="UniProtKB">
        <authorList>
            <consortium name="WormBaseParasite"/>
        </authorList>
    </citation>
    <scope>IDENTIFICATION</scope>
</reference>
<keyword evidence="3" id="KW-0328">Glycosyltransferase</keyword>
<evidence type="ECO:0000313" key="14">
    <source>
        <dbReference type="WBParaSite" id="HNAJ_0000053201-mRNA-1"/>
    </source>
</evidence>
<keyword evidence="13" id="KW-1185">Reference proteome</keyword>
<name>A0A0R3T106_RODNA</name>
<dbReference type="WBParaSite" id="HNAJ_0000053201-mRNA-1">
    <property type="protein sequence ID" value="HNAJ_0000053201-mRNA-1"/>
    <property type="gene ID" value="HNAJ_0000053201"/>
</dbReference>
<proteinExistence type="inferred from homology"/>
<evidence type="ECO:0000256" key="7">
    <source>
        <dbReference type="ARBA" id="ARBA00022989"/>
    </source>
</evidence>
<dbReference type="Proteomes" id="UP000278807">
    <property type="component" value="Unassembled WGS sequence"/>
</dbReference>
<dbReference type="PANTHER" id="PTHR19297">
    <property type="entry name" value="GLYCOSYLTRANSFERASE 14 FAMILY MEMBER"/>
    <property type="match status" value="1"/>
</dbReference>